<feature type="transmembrane region" description="Helical" evidence="6">
    <location>
        <begin position="407"/>
        <end position="425"/>
    </location>
</feature>
<evidence type="ECO:0000313" key="9">
    <source>
        <dbReference type="Proteomes" id="UP000654913"/>
    </source>
</evidence>
<evidence type="ECO:0000256" key="4">
    <source>
        <dbReference type="ARBA" id="ARBA00023136"/>
    </source>
</evidence>
<keyword evidence="9" id="KW-1185">Reference proteome</keyword>
<proteinExistence type="predicted"/>
<feature type="transmembrane region" description="Helical" evidence="6">
    <location>
        <begin position="503"/>
        <end position="523"/>
    </location>
</feature>
<feature type="domain" description="Major facilitator superfamily (MFS) profile" evidence="7">
    <location>
        <begin position="97"/>
        <end position="528"/>
    </location>
</feature>
<dbReference type="KEGG" id="apuu:APUU_60149A"/>
<accession>A0A7R8AQ71</accession>
<keyword evidence="2 6" id="KW-0812">Transmembrane</keyword>
<feature type="transmembrane region" description="Helical" evidence="6">
    <location>
        <begin position="102"/>
        <end position="122"/>
    </location>
</feature>
<dbReference type="EMBL" id="AP024448">
    <property type="protein sequence ID" value="BCS27101.1"/>
    <property type="molecule type" value="Genomic_DNA"/>
</dbReference>
<evidence type="ECO:0000256" key="1">
    <source>
        <dbReference type="ARBA" id="ARBA00004141"/>
    </source>
</evidence>
<feature type="transmembrane region" description="Helical" evidence="6">
    <location>
        <begin position="192"/>
        <end position="211"/>
    </location>
</feature>
<protein>
    <recommendedName>
        <fullName evidence="7">Major facilitator superfamily (MFS) profile domain-containing protein</fullName>
    </recommendedName>
</protein>
<evidence type="ECO:0000256" key="5">
    <source>
        <dbReference type="SAM" id="MobiDB-lite"/>
    </source>
</evidence>
<feature type="transmembrane region" description="Helical" evidence="6">
    <location>
        <begin position="255"/>
        <end position="274"/>
    </location>
</feature>
<dbReference type="Proteomes" id="UP000654913">
    <property type="component" value="Chromosome 6"/>
</dbReference>
<feature type="region of interest" description="Disordered" evidence="5">
    <location>
        <begin position="13"/>
        <end position="32"/>
    </location>
</feature>
<dbReference type="InterPro" id="IPR020846">
    <property type="entry name" value="MFS_dom"/>
</dbReference>
<feature type="transmembrane region" description="Helical" evidence="6">
    <location>
        <begin position="437"/>
        <end position="456"/>
    </location>
</feature>
<dbReference type="Pfam" id="PF07690">
    <property type="entry name" value="MFS_1"/>
    <property type="match status" value="1"/>
</dbReference>
<dbReference type="RefSeq" id="XP_041559295.1">
    <property type="nucleotide sequence ID" value="XM_041706961.1"/>
</dbReference>
<dbReference type="Gene3D" id="1.20.1250.20">
    <property type="entry name" value="MFS general substrate transporter like domains"/>
    <property type="match status" value="1"/>
</dbReference>
<dbReference type="GO" id="GO:0022857">
    <property type="term" value="F:transmembrane transporter activity"/>
    <property type="evidence" value="ECO:0007669"/>
    <property type="project" value="InterPro"/>
</dbReference>
<feature type="transmembrane region" description="Helical" evidence="6">
    <location>
        <begin position="167"/>
        <end position="186"/>
    </location>
</feature>
<organism evidence="8 9">
    <name type="scientific">Aspergillus puulaauensis</name>
    <dbReference type="NCBI Taxonomy" id="1220207"/>
    <lineage>
        <taxon>Eukaryota</taxon>
        <taxon>Fungi</taxon>
        <taxon>Dikarya</taxon>
        <taxon>Ascomycota</taxon>
        <taxon>Pezizomycotina</taxon>
        <taxon>Eurotiomycetes</taxon>
        <taxon>Eurotiomycetidae</taxon>
        <taxon>Eurotiales</taxon>
        <taxon>Aspergillaceae</taxon>
        <taxon>Aspergillus</taxon>
    </lineage>
</organism>
<evidence type="ECO:0000313" key="8">
    <source>
        <dbReference type="EMBL" id="BCS27101.1"/>
    </source>
</evidence>
<dbReference type="SUPFAM" id="SSF103473">
    <property type="entry name" value="MFS general substrate transporter"/>
    <property type="match status" value="1"/>
</dbReference>
<evidence type="ECO:0000259" key="7">
    <source>
        <dbReference type="PROSITE" id="PS50850"/>
    </source>
</evidence>
<dbReference type="GeneID" id="64977106"/>
<evidence type="ECO:0000256" key="6">
    <source>
        <dbReference type="SAM" id="Phobius"/>
    </source>
</evidence>
<reference evidence="8" key="2">
    <citation type="submission" date="2021-02" db="EMBL/GenBank/DDBJ databases">
        <title>Aspergillus puulaauensis MK2 genome sequence.</title>
        <authorList>
            <person name="Futagami T."/>
            <person name="Mori K."/>
            <person name="Kadooka C."/>
            <person name="Tanaka T."/>
        </authorList>
    </citation>
    <scope>NUCLEOTIDE SEQUENCE</scope>
    <source>
        <strain evidence="8">MK2</strain>
    </source>
</reference>
<dbReference type="InterPro" id="IPR036259">
    <property type="entry name" value="MFS_trans_sf"/>
</dbReference>
<sequence>MHSTDSSLYAVGLSREGDNSDEPAIQLADNPPTNAEMRATVSVYEKEASASTTSFSSSLVTDEQVARHGLEIDPESGYIRWRKDSRDHPRNWSALRKTYDTALVMFLEFYTTVISTTGAAAAELALQDYTASMMTLLVAFSLTYQIGQAVGGLVLPPSSDLFGRRMPYLFSCALFSLSCLLVGVVPHLSAVFIGRFLSGLASAVPSVVVSGTVEDQFNTEHRVWIVLLWNAAATAGLAFGPVYASCIATVASWRWIFYSAAIGTGVCNVLLLGIRESRPSKLLAKKVASLRAECPNADLKYHTADPFPTLKVFIDVVFIRSLLMMVTEPILIIISSISAVSWGLIYLFTESLTGSFTALGLSTTQASYPFLALILGVILDALPHIWEVRKLKEKRRNKIPIKPEDKIAGFTYGTVALAAGLWWFYSTTPPALISANPLLPTAALIPLGFGVNEIAYTLSGYLTDTYTVYAASAFAGLAFVRAIVAGVAPLIGHVLFTPGHGVVPGYVISALGTLFCLIPFVFYRVGERFRERSGFARFSCEMDLLTRVQD</sequence>
<gene>
    <name evidence="8" type="ORF">APUU_60149A</name>
</gene>
<comment type="subcellular location">
    <subcellularLocation>
        <location evidence="1">Membrane</location>
        <topology evidence="1">Multi-pass membrane protein</topology>
    </subcellularLocation>
</comment>
<dbReference type="AlphaFoldDB" id="A0A7R8AQ71"/>
<keyword evidence="4 6" id="KW-0472">Membrane</keyword>
<evidence type="ECO:0000256" key="3">
    <source>
        <dbReference type="ARBA" id="ARBA00022989"/>
    </source>
</evidence>
<dbReference type="PANTHER" id="PTHR23502:SF157">
    <property type="entry name" value="MAJOR FACILITATOR SUPERFAMILY (MFS) PROFILE DOMAIN-CONTAINING PROTEIN-RELATED"/>
    <property type="match status" value="1"/>
</dbReference>
<feature type="transmembrane region" description="Helical" evidence="6">
    <location>
        <begin position="134"/>
        <end position="155"/>
    </location>
</feature>
<name>A0A7R8AQ71_9EURO</name>
<dbReference type="PANTHER" id="PTHR23502">
    <property type="entry name" value="MAJOR FACILITATOR SUPERFAMILY"/>
    <property type="match status" value="1"/>
</dbReference>
<reference evidence="8" key="1">
    <citation type="submission" date="2021-01" db="EMBL/GenBank/DDBJ databases">
        <authorList>
            <consortium name="Aspergillus puulaauensis MK2 genome sequencing consortium"/>
            <person name="Kazuki M."/>
            <person name="Futagami T."/>
        </authorList>
    </citation>
    <scope>NUCLEOTIDE SEQUENCE</scope>
    <source>
        <strain evidence="8">MK2</strain>
    </source>
</reference>
<dbReference type="PROSITE" id="PS50850">
    <property type="entry name" value="MFS"/>
    <property type="match status" value="1"/>
</dbReference>
<feature type="transmembrane region" description="Helical" evidence="6">
    <location>
        <begin position="368"/>
        <end position="386"/>
    </location>
</feature>
<dbReference type="GO" id="GO:0016020">
    <property type="term" value="C:membrane"/>
    <property type="evidence" value="ECO:0007669"/>
    <property type="project" value="UniProtKB-SubCell"/>
</dbReference>
<dbReference type="OrthoDB" id="5410178at2759"/>
<evidence type="ECO:0000256" key="2">
    <source>
        <dbReference type="ARBA" id="ARBA00022692"/>
    </source>
</evidence>
<keyword evidence="3 6" id="KW-1133">Transmembrane helix</keyword>
<feature type="transmembrane region" description="Helical" evidence="6">
    <location>
        <begin position="468"/>
        <end position="491"/>
    </location>
</feature>
<dbReference type="InterPro" id="IPR011701">
    <property type="entry name" value="MFS"/>
</dbReference>
<feature type="transmembrane region" description="Helical" evidence="6">
    <location>
        <begin position="223"/>
        <end position="243"/>
    </location>
</feature>
<feature type="transmembrane region" description="Helical" evidence="6">
    <location>
        <begin position="330"/>
        <end position="348"/>
    </location>
</feature>